<evidence type="ECO:0000259" key="5">
    <source>
        <dbReference type="Pfam" id="PF00149"/>
    </source>
</evidence>
<comment type="caution">
    <text evidence="6">The sequence shown here is derived from an EMBL/GenBank/DDBJ whole genome shotgun (WGS) entry which is preliminary data.</text>
</comment>
<protein>
    <recommendedName>
        <fullName evidence="4">Nuclease SbcCD subunit D</fullName>
    </recommendedName>
</protein>
<dbReference type="SUPFAM" id="SSF56300">
    <property type="entry name" value="Metallo-dependent phosphatases"/>
    <property type="match status" value="1"/>
</dbReference>
<keyword evidence="4" id="KW-0255">Endonuclease</keyword>
<keyword evidence="4" id="KW-0235">DNA replication</keyword>
<evidence type="ECO:0000313" key="6">
    <source>
        <dbReference type="EMBL" id="MBM3224585.1"/>
    </source>
</evidence>
<dbReference type="PANTHER" id="PTHR30337:SF0">
    <property type="entry name" value="NUCLEASE SBCCD SUBUNIT D"/>
    <property type="match status" value="1"/>
</dbReference>
<evidence type="ECO:0000256" key="2">
    <source>
        <dbReference type="ARBA" id="ARBA00022801"/>
    </source>
</evidence>
<dbReference type="Pfam" id="PF00149">
    <property type="entry name" value="Metallophos"/>
    <property type="match status" value="1"/>
</dbReference>
<dbReference type="NCBIfam" id="TIGR00619">
    <property type="entry name" value="sbcd"/>
    <property type="match status" value="1"/>
</dbReference>
<proteinExistence type="inferred from homology"/>
<organism evidence="6 7">
    <name type="scientific">Tectimicrobiota bacterium</name>
    <dbReference type="NCBI Taxonomy" id="2528274"/>
    <lineage>
        <taxon>Bacteria</taxon>
        <taxon>Pseudomonadati</taxon>
        <taxon>Nitrospinota/Tectimicrobiota group</taxon>
        <taxon>Candidatus Tectimicrobiota</taxon>
    </lineage>
</organism>
<feature type="domain" description="Calcineurin-like phosphoesterase" evidence="5">
    <location>
        <begin position="4"/>
        <end position="235"/>
    </location>
</feature>
<dbReference type="Proteomes" id="UP000712673">
    <property type="component" value="Unassembled WGS sequence"/>
</dbReference>
<accession>A0A937W2M3</accession>
<comment type="subunit">
    <text evidence="4">Heterodimer of SbcC and SbcD.</text>
</comment>
<evidence type="ECO:0000256" key="1">
    <source>
        <dbReference type="ARBA" id="ARBA00022722"/>
    </source>
</evidence>
<keyword evidence="3 4" id="KW-0269">Exonuclease</keyword>
<dbReference type="GO" id="GO:0006310">
    <property type="term" value="P:DNA recombination"/>
    <property type="evidence" value="ECO:0007669"/>
    <property type="project" value="UniProtKB-KW"/>
</dbReference>
<dbReference type="AlphaFoldDB" id="A0A937W2M3"/>
<dbReference type="InterPro" id="IPR029052">
    <property type="entry name" value="Metallo-depent_PP-like"/>
</dbReference>
<dbReference type="PANTHER" id="PTHR30337">
    <property type="entry name" value="COMPONENT OF ATP-DEPENDENT DSDNA EXONUCLEASE"/>
    <property type="match status" value="1"/>
</dbReference>
<dbReference type="CDD" id="cd00840">
    <property type="entry name" value="MPP_Mre11_N"/>
    <property type="match status" value="1"/>
</dbReference>
<evidence type="ECO:0000256" key="4">
    <source>
        <dbReference type="RuleBase" id="RU363069"/>
    </source>
</evidence>
<dbReference type="Gene3D" id="3.60.21.10">
    <property type="match status" value="1"/>
</dbReference>
<gene>
    <name evidence="4" type="primary">sbcD</name>
    <name evidence="6" type="ORF">FJZ47_12385</name>
</gene>
<dbReference type="InterPro" id="IPR004843">
    <property type="entry name" value="Calcineurin-like_PHP"/>
</dbReference>
<dbReference type="GO" id="GO:0008408">
    <property type="term" value="F:3'-5' exonuclease activity"/>
    <property type="evidence" value="ECO:0007669"/>
    <property type="project" value="InterPro"/>
</dbReference>
<sequence length="411" mass="46252">MALRLFHTADVHFGMENYGRLDPATGLNRRLLDFTRSMHYAIDYAIEHDVHLAIFAGDIYKHRDPDPSWQRAFAQCVRRLTDATVPVVILVGNHDIPNTTGKAHAVEIFATLGLPGVTVIAQPALHFIDTAVGRVQVAGFPYITRSFLLSRDEFKEHPIEDINRVLVEKAEEILRQFAAQVDPAFPAILTLHGSVANAILSSEQSIMMVGHDPIIPLSALTNPAWDYVALGHIHRHQDLHQGAQPPVVYSGSIERIDFGEERETKGFVLAQVEKGHTTYAFIPTPARRFVTLRIDTQQGDPLQLLDQALAAHDVKDAVVRVILTVAPEYSDMIDERQIRERLREAYLLAGIIKEEIKAPVRSRDSELTEVLGPLQAVERYIVSHPEYSEHQQALLERAQRLLRELQEELLV</sequence>
<dbReference type="GO" id="GO:0006260">
    <property type="term" value="P:DNA replication"/>
    <property type="evidence" value="ECO:0007669"/>
    <property type="project" value="UniProtKB-KW"/>
</dbReference>
<dbReference type="GO" id="GO:0004519">
    <property type="term" value="F:endonuclease activity"/>
    <property type="evidence" value="ECO:0007669"/>
    <property type="project" value="UniProtKB-KW"/>
</dbReference>
<evidence type="ECO:0000256" key="3">
    <source>
        <dbReference type="ARBA" id="ARBA00022839"/>
    </source>
</evidence>
<comment type="function">
    <text evidence="4">SbcCD cleaves DNA hairpin structures. These structures can inhibit DNA replication and are intermediates in certain DNA recombination reactions. The complex acts as a 3'-&gt;5' double strand exonuclease that can open hairpins. It also has a 5' single-strand endonuclease activity.</text>
</comment>
<dbReference type="InterPro" id="IPR050535">
    <property type="entry name" value="DNA_Repair-Maintenance_Comp"/>
</dbReference>
<evidence type="ECO:0000313" key="7">
    <source>
        <dbReference type="Proteomes" id="UP000712673"/>
    </source>
</evidence>
<keyword evidence="1 4" id="KW-0540">Nuclease</keyword>
<reference evidence="6" key="1">
    <citation type="submission" date="2019-03" db="EMBL/GenBank/DDBJ databases">
        <title>Lake Tanganyika Metagenome-Assembled Genomes (MAGs).</title>
        <authorList>
            <person name="Tran P."/>
        </authorList>
    </citation>
    <scope>NUCLEOTIDE SEQUENCE</scope>
    <source>
        <strain evidence="6">K_DeepCast_65m_m2_066</strain>
    </source>
</reference>
<keyword evidence="2 4" id="KW-0378">Hydrolase</keyword>
<dbReference type="EMBL" id="VGLS01000358">
    <property type="protein sequence ID" value="MBM3224585.1"/>
    <property type="molecule type" value="Genomic_DNA"/>
</dbReference>
<dbReference type="InterPro" id="IPR004593">
    <property type="entry name" value="SbcD"/>
</dbReference>
<dbReference type="InterPro" id="IPR041796">
    <property type="entry name" value="Mre11_N"/>
</dbReference>
<keyword evidence="4" id="KW-0233">DNA recombination</keyword>
<name>A0A937W2M3_UNCTE</name>
<comment type="similarity">
    <text evidence="4">Belongs to the SbcD family.</text>
</comment>